<proteinExistence type="predicted"/>
<sequence>MCGPGDEAIPWLARQHGGRGWGSQVVCCVGVGAGVGIGAGGMARRGALVDESMSMQDEDYLREPSRSGRDREGGQALGRVVREGKRAGGSPVRTFLQLYDVLYKLSIHQQMPRHSPQRAWLKRKLSNLAREQLKGKDRPLRSLDGAAARQSPMAGRQRLQADVTGRRAFSSKLVR</sequence>
<evidence type="ECO:0000256" key="1">
    <source>
        <dbReference type="SAM" id="MobiDB-lite"/>
    </source>
</evidence>
<organism evidence="2 3">
    <name type="scientific">Purpureocillium lilacinum</name>
    <name type="common">Paecilomyces lilacinus</name>
    <dbReference type="NCBI Taxonomy" id="33203"/>
    <lineage>
        <taxon>Eukaryota</taxon>
        <taxon>Fungi</taxon>
        <taxon>Dikarya</taxon>
        <taxon>Ascomycota</taxon>
        <taxon>Pezizomycotina</taxon>
        <taxon>Sordariomycetes</taxon>
        <taxon>Hypocreomycetidae</taxon>
        <taxon>Hypocreales</taxon>
        <taxon>Ophiocordycipitaceae</taxon>
        <taxon>Purpureocillium</taxon>
    </lineage>
</organism>
<comment type="caution">
    <text evidence="2">The sequence shown here is derived from an EMBL/GenBank/DDBJ whole genome shotgun (WGS) entry which is preliminary data.</text>
</comment>
<name>A0A2U3E824_PURLI</name>
<evidence type="ECO:0000313" key="3">
    <source>
        <dbReference type="Proteomes" id="UP000245956"/>
    </source>
</evidence>
<evidence type="ECO:0000313" key="2">
    <source>
        <dbReference type="EMBL" id="PWI70678.1"/>
    </source>
</evidence>
<accession>A0A2U3E824</accession>
<reference evidence="2 3" key="1">
    <citation type="journal article" date="2016" name="Front. Microbiol.">
        <title>Genome and transcriptome sequences reveal the specific parasitism of the nematophagous Purpureocillium lilacinum 36-1.</title>
        <authorList>
            <person name="Xie J."/>
            <person name="Li S."/>
            <person name="Mo C."/>
            <person name="Xiao X."/>
            <person name="Peng D."/>
            <person name="Wang G."/>
            <person name="Xiao Y."/>
        </authorList>
    </citation>
    <scope>NUCLEOTIDE SEQUENCE [LARGE SCALE GENOMIC DNA]</scope>
    <source>
        <strain evidence="2 3">36-1</strain>
    </source>
</reference>
<dbReference type="EMBL" id="LCWV01000009">
    <property type="protein sequence ID" value="PWI70678.1"/>
    <property type="molecule type" value="Genomic_DNA"/>
</dbReference>
<dbReference type="AlphaFoldDB" id="A0A2U3E824"/>
<feature type="region of interest" description="Disordered" evidence="1">
    <location>
        <begin position="55"/>
        <end position="84"/>
    </location>
</feature>
<feature type="compositionally biased region" description="Basic and acidic residues" evidence="1">
    <location>
        <begin position="59"/>
        <end position="73"/>
    </location>
</feature>
<feature type="region of interest" description="Disordered" evidence="1">
    <location>
        <begin position="134"/>
        <end position="175"/>
    </location>
</feature>
<gene>
    <name evidence="2" type="ORF">PCL_13077</name>
</gene>
<dbReference type="Proteomes" id="UP000245956">
    <property type="component" value="Unassembled WGS sequence"/>
</dbReference>
<protein>
    <submittedName>
        <fullName evidence="2">Uncharacterized protein</fullName>
    </submittedName>
</protein>